<dbReference type="Gene3D" id="2.60.40.10">
    <property type="entry name" value="Immunoglobulins"/>
    <property type="match status" value="1"/>
</dbReference>
<dbReference type="Gene3D" id="6.20.120.50">
    <property type="match status" value="1"/>
</dbReference>
<dbReference type="CDD" id="cd13945">
    <property type="entry name" value="Chs5_N"/>
    <property type="match status" value="1"/>
</dbReference>
<accession>A0A5E8C3S0</accession>
<name>A0A5E8C3S0_9ASCO</name>
<dbReference type="GO" id="GO:0034044">
    <property type="term" value="C:exomer complex"/>
    <property type="evidence" value="ECO:0007669"/>
    <property type="project" value="TreeGrafter"/>
</dbReference>
<feature type="compositionally biased region" description="Low complexity" evidence="1">
    <location>
        <begin position="411"/>
        <end position="420"/>
    </location>
</feature>
<dbReference type="InterPro" id="IPR001357">
    <property type="entry name" value="BRCT_dom"/>
</dbReference>
<feature type="compositionally biased region" description="Low complexity" evidence="1">
    <location>
        <begin position="302"/>
        <end position="313"/>
    </location>
</feature>
<sequence length="559" mass="60900">MVEVSLTVGKLDASLALLLTKEHHLIEFPTILLPPDVEAGSIVKISCERDHDMEEIDNKKFNSIQDELYATFGTKYPQTPQLRVRNVTQTSVVLEWDPIDIATTDILSLTLYKNGSRFGVIPTPLKRTATKLSGLAIDTSYSFYLVLATTGGTFKSEELTVKTHKMTDLTGITICVGNMDGTEITRSDLEETVKKIGAKPLQDTVKLDTTHFICTVGEGPHWKRAQDLNIPIVRPEWIEACEAERRLVGVRAYYLNADPKLRPPVKRPRASSYGETSLANASAPDSGATTNGSLSATSSAGPSNPSDPSINNSGEAKTTLANSLPPVNTSGHRRTVSEIQDSPISTPVATTPSIEPLAEEPEAEAEAENASTELESTTPSQTPPLPSPSHDKEAEPSSQKDEDGKPETNGITPTPTIEVTPPEEHKEEINKEINKEEKEEEKEEIKKDNDEESELDNVALDSETTTLATTNTATKKPDDELEDDALEDDSLEAEASISNDTSRIKKDDEQEEAKDTTAVVPESESSGDLAEKLEENSTGDGEDKKDDFEEVQLGDENKD</sequence>
<feature type="domain" description="BRCT" evidence="2">
    <location>
        <begin position="164"/>
        <end position="255"/>
    </location>
</feature>
<dbReference type="InterPro" id="IPR031669">
    <property type="entry name" value="Fn3_2"/>
</dbReference>
<evidence type="ECO:0000256" key="1">
    <source>
        <dbReference type="SAM" id="MobiDB-lite"/>
    </source>
</evidence>
<feature type="compositionally biased region" description="Polar residues" evidence="1">
    <location>
        <begin position="314"/>
        <end position="330"/>
    </location>
</feature>
<evidence type="ECO:0008006" key="6">
    <source>
        <dbReference type="Google" id="ProtNLM"/>
    </source>
</evidence>
<feature type="compositionally biased region" description="Low complexity" evidence="1">
    <location>
        <begin position="464"/>
        <end position="474"/>
    </location>
</feature>
<dbReference type="Pfam" id="PF16892">
    <property type="entry name" value="CHS5_N"/>
    <property type="match status" value="1"/>
</dbReference>
<reference evidence="4 5" key="1">
    <citation type="submission" date="2019-09" db="EMBL/GenBank/DDBJ databases">
        <authorList>
            <person name="Brejova B."/>
        </authorList>
    </citation>
    <scope>NUCLEOTIDE SEQUENCE [LARGE SCALE GENOMIC DNA]</scope>
</reference>
<dbReference type="OrthoDB" id="245697at2759"/>
<dbReference type="SUPFAM" id="SSF49265">
    <property type="entry name" value="Fibronectin type III"/>
    <property type="match status" value="1"/>
</dbReference>
<dbReference type="GO" id="GO:0000747">
    <property type="term" value="P:conjugation with cellular fusion"/>
    <property type="evidence" value="ECO:0007669"/>
    <property type="project" value="TreeGrafter"/>
</dbReference>
<feature type="domain" description="Fibronectin type-III" evidence="3">
    <location>
        <begin position="76"/>
        <end position="170"/>
    </location>
</feature>
<dbReference type="Gene3D" id="3.40.50.10190">
    <property type="entry name" value="BRCT domain"/>
    <property type="match status" value="1"/>
</dbReference>
<feature type="compositionally biased region" description="Polar residues" evidence="1">
    <location>
        <begin position="337"/>
        <end position="353"/>
    </location>
</feature>
<dbReference type="GeneID" id="43584625"/>
<protein>
    <recommendedName>
        <fullName evidence="6">Chitin biosynthesis protein CHS5</fullName>
    </recommendedName>
</protein>
<feature type="compositionally biased region" description="Basic and acidic residues" evidence="1">
    <location>
        <begin position="422"/>
        <end position="449"/>
    </location>
</feature>
<dbReference type="Proteomes" id="UP000398389">
    <property type="component" value="Unassembled WGS sequence"/>
</dbReference>
<feature type="compositionally biased region" description="Acidic residues" evidence="1">
    <location>
        <begin position="548"/>
        <end position="559"/>
    </location>
</feature>
<evidence type="ECO:0000313" key="4">
    <source>
        <dbReference type="EMBL" id="VVT57670.1"/>
    </source>
</evidence>
<feature type="compositionally biased region" description="Basic and acidic residues" evidence="1">
    <location>
        <begin position="389"/>
        <end position="406"/>
    </location>
</feature>
<dbReference type="PANTHER" id="PTHR47351:SF1">
    <property type="entry name" value="CHITIN BIOSYNTHESIS PROTEIN CHS5"/>
    <property type="match status" value="1"/>
</dbReference>
<dbReference type="CDD" id="cd00063">
    <property type="entry name" value="FN3"/>
    <property type="match status" value="1"/>
</dbReference>
<evidence type="ECO:0000259" key="3">
    <source>
        <dbReference type="PROSITE" id="PS50853"/>
    </source>
</evidence>
<dbReference type="InterPro" id="IPR003961">
    <property type="entry name" value="FN3_dom"/>
</dbReference>
<feature type="region of interest" description="Disordered" evidence="1">
    <location>
        <begin position="260"/>
        <end position="559"/>
    </location>
</feature>
<dbReference type="PROSITE" id="PS50853">
    <property type="entry name" value="FN3"/>
    <property type="match status" value="1"/>
</dbReference>
<dbReference type="GO" id="GO:0046983">
    <property type="term" value="F:protein dimerization activity"/>
    <property type="evidence" value="ECO:0007669"/>
    <property type="project" value="InterPro"/>
</dbReference>
<dbReference type="GO" id="GO:0006893">
    <property type="term" value="P:Golgi to plasma membrane transport"/>
    <property type="evidence" value="ECO:0007669"/>
    <property type="project" value="TreeGrafter"/>
</dbReference>
<dbReference type="InterPro" id="IPR052827">
    <property type="entry name" value="CHS_Export/Cell_Fusion_Reg"/>
</dbReference>
<dbReference type="PANTHER" id="PTHR47351">
    <property type="entry name" value="CHITIN BIOSYNTHESIS PROTEIN CHS5"/>
    <property type="match status" value="1"/>
</dbReference>
<dbReference type="AlphaFoldDB" id="A0A5E8C3S0"/>
<dbReference type="InterPro" id="IPR031673">
    <property type="entry name" value="Chs5_N"/>
</dbReference>
<organism evidence="4 5">
    <name type="scientific">Magnusiomyces paraingens</name>
    <dbReference type="NCBI Taxonomy" id="2606893"/>
    <lineage>
        <taxon>Eukaryota</taxon>
        <taxon>Fungi</taxon>
        <taxon>Dikarya</taxon>
        <taxon>Ascomycota</taxon>
        <taxon>Saccharomycotina</taxon>
        <taxon>Dipodascomycetes</taxon>
        <taxon>Dipodascales</taxon>
        <taxon>Dipodascaceae</taxon>
        <taxon>Magnusiomyces</taxon>
    </lineage>
</organism>
<evidence type="ECO:0000313" key="5">
    <source>
        <dbReference type="Proteomes" id="UP000398389"/>
    </source>
</evidence>
<evidence type="ECO:0000259" key="2">
    <source>
        <dbReference type="PROSITE" id="PS50172"/>
    </source>
</evidence>
<dbReference type="InterPro" id="IPR036116">
    <property type="entry name" value="FN3_sf"/>
</dbReference>
<dbReference type="InterPro" id="IPR036420">
    <property type="entry name" value="BRCT_dom_sf"/>
</dbReference>
<dbReference type="RefSeq" id="XP_031856416.1">
    <property type="nucleotide sequence ID" value="XM_032000525.1"/>
</dbReference>
<feature type="compositionally biased region" description="Basic and acidic residues" evidence="1">
    <location>
        <begin position="529"/>
        <end position="547"/>
    </location>
</feature>
<dbReference type="GO" id="GO:0005802">
    <property type="term" value="C:trans-Golgi network"/>
    <property type="evidence" value="ECO:0007669"/>
    <property type="project" value="TreeGrafter"/>
</dbReference>
<gene>
    <name evidence="4" type="ORF">SAPINGB_P005811</name>
</gene>
<dbReference type="SMART" id="SM00292">
    <property type="entry name" value="BRCT"/>
    <property type="match status" value="1"/>
</dbReference>
<dbReference type="InterPro" id="IPR013783">
    <property type="entry name" value="Ig-like_fold"/>
</dbReference>
<feature type="compositionally biased region" description="Acidic residues" evidence="1">
    <location>
        <begin position="479"/>
        <end position="492"/>
    </location>
</feature>
<dbReference type="PROSITE" id="PS50172">
    <property type="entry name" value="BRCT"/>
    <property type="match status" value="1"/>
</dbReference>
<feature type="compositionally biased region" description="Low complexity" evidence="1">
    <location>
        <begin position="368"/>
        <end position="380"/>
    </location>
</feature>
<keyword evidence="5" id="KW-1185">Reference proteome</keyword>
<feature type="compositionally biased region" description="Acidic residues" evidence="1">
    <location>
        <begin position="357"/>
        <end position="367"/>
    </location>
</feature>
<feature type="compositionally biased region" description="Polar residues" evidence="1">
    <location>
        <begin position="287"/>
        <end position="301"/>
    </location>
</feature>
<dbReference type="Pfam" id="PF12738">
    <property type="entry name" value="PTCB-BRCT"/>
    <property type="match status" value="1"/>
</dbReference>
<dbReference type="CDD" id="cd17742">
    <property type="entry name" value="BRCT_CHS5_like"/>
    <property type="match status" value="1"/>
</dbReference>
<dbReference type="SUPFAM" id="SSF52113">
    <property type="entry name" value="BRCT domain"/>
    <property type="match status" value="1"/>
</dbReference>
<dbReference type="EMBL" id="CABVLU010000005">
    <property type="protein sequence ID" value="VVT57670.1"/>
    <property type="molecule type" value="Genomic_DNA"/>
</dbReference>
<proteinExistence type="predicted"/>
<dbReference type="Pfam" id="PF16893">
    <property type="entry name" value="fn3_2"/>
    <property type="match status" value="1"/>
</dbReference>